<feature type="transmembrane region" description="Helical" evidence="1">
    <location>
        <begin position="87"/>
        <end position="109"/>
    </location>
</feature>
<protein>
    <recommendedName>
        <fullName evidence="2">Acyltransferase 3 domain-containing protein</fullName>
    </recommendedName>
</protein>
<evidence type="ECO:0000313" key="4">
    <source>
        <dbReference type="Proteomes" id="UP000013776"/>
    </source>
</evidence>
<evidence type="ECO:0000256" key="1">
    <source>
        <dbReference type="SAM" id="Phobius"/>
    </source>
</evidence>
<dbReference type="OrthoDB" id="5819582at2759"/>
<feature type="transmembrane region" description="Helical" evidence="1">
    <location>
        <begin position="238"/>
        <end position="263"/>
    </location>
</feature>
<name>R4XCU0_TAPDE</name>
<dbReference type="Pfam" id="PF01757">
    <property type="entry name" value="Acyl_transf_3"/>
    <property type="match status" value="1"/>
</dbReference>
<dbReference type="Proteomes" id="UP000013776">
    <property type="component" value="Unassembled WGS sequence"/>
</dbReference>
<dbReference type="GO" id="GO:0016747">
    <property type="term" value="F:acyltransferase activity, transferring groups other than amino-acyl groups"/>
    <property type="evidence" value="ECO:0007669"/>
    <property type="project" value="InterPro"/>
</dbReference>
<organism evidence="3 4">
    <name type="scientific">Taphrina deformans (strain PYCC 5710 / ATCC 11124 / CBS 356.35 / IMI 108563 / JCM 9778 / NBRC 8474)</name>
    <name type="common">Peach leaf curl fungus</name>
    <name type="synonym">Lalaria deformans</name>
    <dbReference type="NCBI Taxonomy" id="1097556"/>
    <lineage>
        <taxon>Eukaryota</taxon>
        <taxon>Fungi</taxon>
        <taxon>Dikarya</taxon>
        <taxon>Ascomycota</taxon>
        <taxon>Taphrinomycotina</taxon>
        <taxon>Taphrinomycetes</taxon>
        <taxon>Taphrinales</taxon>
        <taxon>Taphrinaceae</taxon>
        <taxon>Taphrina</taxon>
    </lineage>
</organism>
<comment type="caution">
    <text evidence="3">The sequence shown here is derived from an EMBL/GenBank/DDBJ whole genome shotgun (WGS) entry which is preliminary data.</text>
</comment>
<reference evidence="3 4" key="1">
    <citation type="journal article" date="2013" name="MBio">
        <title>Genome sequencing of the plant pathogen Taphrina deformans, the causal agent of peach leaf curl.</title>
        <authorList>
            <person name="Cisse O.H."/>
            <person name="Almeida J.M.G.C.F."/>
            <person name="Fonseca A."/>
            <person name="Kumar A.A."/>
            <person name="Salojaervi J."/>
            <person name="Overmyer K."/>
            <person name="Hauser P.M."/>
            <person name="Pagni M."/>
        </authorList>
    </citation>
    <scope>NUCLEOTIDE SEQUENCE [LARGE SCALE GENOMIC DNA]</scope>
    <source>
        <strain evidence="4">PYCC 5710 / ATCC 11124 / CBS 356.35 / IMI 108563 / JCM 9778 / NBRC 8474</strain>
    </source>
</reference>
<dbReference type="AlphaFoldDB" id="R4XCU0"/>
<keyword evidence="1" id="KW-0812">Transmembrane</keyword>
<feature type="transmembrane region" description="Helical" evidence="1">
    <location>
        <begin position="391"/>
        <end position="408"/>
    </location>
</feature>
<keyword evidence="1" id="KW-1133">Transmembrane helix</keyword>
<dbReference type="STRING" id="1097556.R4XCU0"/>
<feature type="transmembrane region" description="Helical" evidence="1">
    <location>
        <begin position="138"/>
        <end position="157"/>
    </location>
</feature>
<keyword evidence="4" id="KW-1185">Reference proteome</keyword>
<evidence type="ECO:0000313" key="3">
    <source>
        <dbReference type="EMBL" id="CCG83680.1"/>
    </source>
</evidence>
<dbReference type="PANTHER" id="PTHR23028:SF134">
    <property type="entry name" value="PUTATIVE (AFU_ORTHOLOGUE AFUA_4G08520)-RELATED"/>
    <property type="match status" value="1"/>
</dbReference>
<accession>R4XCU0</accession>
<dbReference type="InterPro" id="IPR050879">
    <property type="entry name" value="Acyltransferase_3"/>
</dbReference>
<dbReference type="InterPro" id="IPR002656">
    <property type="entry name" value="Acyl_transf_3_dom"/>
</dbReference>
<dbReference type="EMBL" id="CAHR02000167">
    <property type="protein sequence ID" value="CCG83680.1"/>
    <property type="molecule type" value="Genomic_DNA"/>
</dbReference>
<evidence type="ECO:0000259" key="2">
    <source>
        <dbReference type="Pfam" id="PF01757"/>
    </source>
</evidence>
<feature type="transmembrane region" description="Helical" evidence="1">
    <location>
        <begin position="336"/>
        <end position="353"/>
    </location>
</feature>
<dbReference type="eggNOG" id="ENOG502RYMZ">
    <property type="taxonomic scope" value="Eukaryota"/>
</dbReference>
<feature type="domain" description="Acyltransferase 3" evidence="2">
    <location>
        <begin position="36"/>
        <end position="262"/>
    </location>
</feature>
<sequence length="524" mass="60982">MFNLLPQAIRPSFPQNLLTRSAYTWSPDGKLRKTSYMDGIRGLAAFLVVIHHWTDMDFVHTSSAHGFWNYEQPGADRQLWRLPIVRLLYNGGHAMVPIFFVISGFSLAYKPVEYIRARKFDKLLLNLSSSMLRRAPRLCLPPIVMTFFVFIAIRLGWYDNRPLPQPLLEHFPSIITQFKDWIWDVTYLPDAFSWDFVIWLKYQPHTWTLNTELQGSKWVYMTILACCTLRQTPRLVVLAWWCLYCLWHLKYWTFLFCSGVFIAETHHVGEALEAKAQKSHSLYHPLQTVDDAGTSRKHGDEDDIPLAKVVREDDDHESRVSAYPASSNLLGDSENVIAYSLLFIGLFFCSAPYDEPQTKYMWWNTLWRWCPVPVPQPSGQNHDYHEMVQRVYMGLGSVMTVFAISRLPSVQRFFEVPAMQYLGKVSFGLYLIHGPIIMTVGWATLPVFWSWFKVGSYWPPVQWDGASQGPIYKDASRFWIEIAHWLCLGCMLPCMFWGADLFTRFIDEPILRATKRVHEKFAVS</sequence>
<proteinExistence type="predicted"/>
<keyword evidence="1" id="KW-0472">Membrane</keyword>
<feature type="transmembrane region" description="Helical" evidence="1">
    <location>
        <begin position="429"/>
        <end position="452"/>
    </location>
</feature>
<feature type="transmembrane region" description="Helical" evidence="1">
    <location>
        <begin position="482"/>
        <end position="502"/>
    </location>
</feature>
<dbReference type="PANTHER" id="PTHR23028">
    <property type="entry name" value="ACETYLTRANSFERASE"/>
    <property type="match status" value="1"/>
</dbReference>
<gene>
    <name evidence="3" type="ORF">TAPDE_003897</name>
</gene>
<dbReference type="VEuPathDB" id="FungiDB:TAPDE_003897"/>